<keyword evidence="2 7" id="KW-0349">Heme</keyword>
<evidence type="ECO:0000256" key="6">
    <source>
        <dbReference type="ARBA" id="ARBA00023033"/>
    </source>
</evidence>
<evidence type="ECO:0000313" key="9">
    <source>
        <dbReference type="Proteomes" id="UP000798808"/>
    </source>
</evidence>
<dbReference type="InterPro" id="IPR001128">
    <property type="entry name" value="Cyt_P450"/>
</dbReference>
<dbReference type="InterPro" id="IPR002401">
    <property type="entry name" value="Cyt_P450_E_grp-I"/>
</dbReference>
<dbReference type="PROSITE" id="PS00086">
    <property type="entry name" value="CYTOCHROME_P450"/>
    <property type="match status" value="1"/>
</dbReference>
<evidence type="ECO:0000256" key="3">
    <source>
        <dbReference type="ARBA" id="ARBA00022723"/>
    </source>
</evidence>
<dbReference type="SUPFAM" id="SSF48264">
    <property type="entry name" value="Cytochrome P450"/>
    <property type="match status" value="1"/>
</dbReference>
<gene>
    <name evidence="8" type="ORF">E1163_22075</name>
</gene>
<evidence type="ECO:0000256" key="1">
    <source>
        <dbReference type="ARBA" id="ARBA00010617"/>
    </source>
</evidence>
<evidence type="ECO:0000256" key="2">
    <source>
        <dbReference type="ARBA" id="ARBA00022617"/>
    </source>
</evidence>
<evidence type="ECO:0000313" key="8">
    <source>
        <dbReference type="EMBL" id="MTI27662.1"/>
    </source>
</evidence>
<evidence type="ECO:0000256" key="7">
    <source>
        <dbReference type="RuleBase" id="RU000461"/>
    </source>
</evidence>
<dbReference type="PANTHER" id="PTHR24291:SF50">
    <property type="entry name" value="BIFUNCTIONAL ALBAFLAVENONE MONOOXYGENASE_TERPENE SYNTHASE"/>
    <property type="match status" value="1"/>
</dbReference>
<dbReference type="PRINTS" id="PR00463">
    <property type="entry name" value="EP450I"/>
</dbReference>
<dbReference type="PRINTS" id="PR00385">
    <property type="entry name" value="P450"/>
</dbReference>
<protein>
    <submittedName>
        <fullName evidence="8">Cytochrome P450</fullName>
    </submittedName>
</protein>
<comment type="similarity">
    <text evidence="1 7">Belongs to the cytochrome P450 family.</text>
</comment>
<reference evidence="8 9" key="1">
    <citation type="submission" date="2019-02" db="EMBL/GenBank/DDBJ databases">
        <authorList>
            <person name="Goldberg S.R."/>
            <person name="Haltli B.A."/>
            <person name="Correa H."/>
            <person name="Russell K.G."/>
        </authorList>
    </citation>
    <scope>NUCLEOTIDE SEQUENCE [LARGE SCALE GENOMIC DNA]</scope>
    <source>
        <strain evidence="8 9">JCM 16186</strain>
    </source>
</reference>
<evidence type="ECO:0000256" key="5">
    <source>
        <dbReference type="ARBA" id="ARBA00023004"/>
    </source>
</evidence>
<dbReference type="InterPro" id="IPR050196">
    <property type="entry name" value="Cytochrome_P450_Monoox"/>
</dbReference>
<keyword evidence="6 7" id="KW-0503">Monooxygenase</keyword>
<dbReference type="InterPro" id="IPR017972">
    <property type="entry name" value="Cyt_P450_CS"/>
</dbReference>
<dbReference type="EMBL" id="SMLW01000638">
    <property type="protein sequence ID" value="MTI27662.1"/>
    <property type="molecule type" value="Genomic_DNA"/>
</dbReference>
<keyword evidence="9" id="KW-1185">Reference proteome</keyword>
<dbReference type="Gene3D" id="1.10.630.10">
    <property type="entry name" value="Cytochrome P450"/>
    <property type="match status" value="1"/>
</dbReference>
<dbReference type="PANTHER" id="PTHR24291">
    <property type="entry name" value="CYTOCHROME P450 FAMILY 4"/>
    <property type="match status" value="1"/>
</dbReference>
<name>A0ABW9RTZ8_9BACT</name>
<dbReference type="Pfam" id="PF00067">
    <property type="entry name" value="p450"/>
    <property type="match status" value="1"/>
</dbReference>
<sequence>MFECLNRCYMDLPIAFPENSKFQNLKKFQGSPVLYMQEAVEKFGAPVDLNLPMGDFVVTNSPKHAHRILATHQDRYQKSKGYREIARVLGHGLLTADGEQWHQQRKALQPSFHKNDLRKLLPSVWNTGTSFIHGLQPNTTLDLSEEMGRLTLNVLLNSLINYQDEVLKEKMIADVVFSQEFITNRIRSPFKVPVWVPTKQNRRYHTMMKEVNDLIRKCVRDRQQAGQDKFNDILTVLMQHHDPDAEFMKIRDELMTFFIAGHETSALGLAWGFHMLAHHPEVQQKLYDEVKGIEKLEDIDLINFSNTEYLQLTVKEVLRRHPPIWNIVRMAREEDELDGYRIAKGKQVMLNIYLIHNNNEYWDAPESFNPERFKALSLKDKLQYMPFGAGPRFCIGNNFAIFEMMILMLQLVKAFELIPLTDKNVGFNPLLTLRPEQPLNVQLKARQ</sequence>
<dbReference type="InterPro" id="IPR036396">
    <property type="entry name" value="Cyt_P450_sf"/>
</dbReference>
<evidence type="ECO:0000256" key="4">
    <source>
        <dbReference type="ARBA" id="ARBA00023002"/>
    </source>
</evidence>
<accession>A0ABW9RTZ8</accession>
<dbReference type="Proteomes" id="UP000798808">
    <property type="component" value="Unassembled WGS sequence"/>
</dbReference>
<organism evidence="8 9">
    <name type="scientific">Fulvivirga kasyanovii</name>
    <dbReference type="NCBI Taxonomy" id="396812"/>
    <lineage>
        <taxon>Bacteria</taxon>
        <taxon>Pseudomonadati</taxon>
        <taxon>Bacteroidota</taxon>
        <taxon>Cytophagia</taxon>
        <taxon>Cytophagales</taxon>
        <taxon>Fulvivirgaceae</taxon>
        <taxon>Fulvivirga</taxon>
    </lineage>
</organism>
<keyword evidence="5 7" id="KW-0408">Iron</keyword>
<keyword evidence="4 7" id="KW-0560">Oxidoreductase</keyword>
<keyword evidence="3 7" id="KW-0479">Metal-binding</keyword>
<proteinExistence type="inferred from homology"/>
<comment type="caution">
    <text evidence="8">The sequence shown here is derived from an EMBL/GenBank/DDBJ whole genome shotgun (WGS) entry which is preliminary data.</text>
</comment>